<keyword evidence="6 9" id="KW-0067">ATP-binding</keyword>
<dbReference type="GO" id="GO:0004674">
    <property type="term" value="F:protein serine/threonine kinase activity"/>
    <property type="evidence" value="ECO:0007669"/>
    <property type="project" value="UniProtKB-KW"/>
</dbReference>
<dbReference type="PANTHER" id="PTHR24363">
    <property type="entry name" value="SERINE/THREONINE PROTEIN KINASE"/>
    <property type="match status" value="1"/>
</dbReference>
<protein>
    <recommendedName>
        <fullName evidence="1">non-specific serine/threonine protein kinase</fullName>
        <ecNumber evidence="1">2.7.11.1</ecNumber>
    </recommendedName>
</protein>
<feature type="binding site" evidence="9">
    <location>
        <position position="48"/>
    </location>
    <ligand>
        <name>ATP</name>
        <dbReference type="ChEBI" id="CHEBI:30616"/>
    </ligand>
</feature>
<evidence type="ECO:0000256" key="6">
    <source>
        <dbReference type="ARBA" id="ARBA00022840"/>
    </source>
</evidence>
<sequence>MIGTSSKLPNGIILGDRYRIIKQIGQGGFGRTYLAEDTHRYDEKCVLKEFAPLVENDADLQKAEKLFEREAGILYKLKHERIPEFKALLRTKVNGKKLLFLVQEYIEGKTYYDLLQEQGKFTESEVIELITELLPVLEYIHQQNLIHRDISPDNLIYRRADKKPALIDFGCVKLAANAVSRSQGFLVTLVGKKGYAPEEQMRSGSAFPCSDLYALAATAVTLLTGETPDKLYDAHQGKWHWQERAKVSPHLAKVLHKMLAYRPSDRYQNASEVLKILNKHQPSLVNSLISRIQTLVVAPKNRVSSNNNSSISHIEKQPTLQFTRRITNNLSRVSTKAIAISQVVSRQVNKLPYARRIRPWQWVLITIAAAIIPGIITFSTIQNIRSAISLSGIRNSVSKTIYVIRKTINLPVSITSRERNQQQDIYQRVQALNIDSGIFFGQVDREFYRQYPEMENVALTNSTEHLKYRRRWYQIAEDLLRQREREL</sequence>
<evidence type="ECO:0000256" key="8">
    <source>
        <dbReference type="ARBA" id="ARBA00048679"/>
    </source>
</evidence>
<keyword evidence="5 12" id="KW-0418">Kinase</keyword>
<evidence type="ECO:0000313" key="13">
    <source>
        <dbReference type="Proteomes" id="UP000320055"/>
    </source>
</evidence>
<dbReference type="Pfam" id="PF00069">
    <property type="entry name" value="Pkinase"/>
    <property type="match status" value="1"/>
</dbReference>
<dbReference type="PROSITE" id="PS00109">
    <property type="entry name" value="PROTEIN_KINASE_TYR"/>
    <property type="match status" value="1"/>
</dbReference>
<dbReference type="SUPFAM" id="SSF56112">
    <property type="entry name" value="Protein kinase-like (PK-like)"/>
    <property type="match status" value="1"/>
</dbReference>
<evidence type="ECO:0000313" key="12">
    <source>
        <dbReference type="EMBL" id="VEP14962.1"/>
    </source>
</evidence>
<dbReference type="PANTHER" id="PTHR24363:SF0">
    <property type="entry name" value="SERINE_THREONINE KINASE LIKE DOMAIN CONTAINING 1"/>
    <property type="match status" value="1"/>
</dbReference>
<name>A0A563VU13_9CYAN</name>
<keyword evidence="3" id="KW-0808">Transferase</keyword>
<evidence type="ECO:0000256" key="10">
    <source>
        <dbReference type="SAM" id="Phobius"/>
    </source>
</evidence>
<dbReference type="InterPro" id="IPR011009">
    <property type="entry name" value="Kinase-like_dom_sf"/>
</dbReference>
<dbReference type="InterPro" id="IPR008266">
    <property type="entry name" value="Tyr_kinase_AS"/>
</dbReference>
<dbReference type="Gene3D" id="1.10.510.10">
    <property type="entry name" value="Transferase(Phosphotransferase) domain 1"/>
    <property type="match status" value="1"/>
</dbReference>
<dbReference type="Proteomes" id="UP000320055">
    <property type="component" value="Unassembled WGS sequence"/>
</dbReference>
<reference evidence="12 13" key="1">
    <citation type="submission" date="2019-01" db="EMBL/GenBank/DDBJ databases">
        <authorList>
            <person name="Brito A."/>
        </authorList>
    </citation>
    <scope>NUCLEOTIDE SEQUENCE [LARGE SCALE GENOMIC DNA]</scope>
    <source>
        <strain evidence="12">1</strain>
    </source>
</reference>
<accession>A0A563VU13</accession>
<evidence type="ECO:0000256" key="1">
    <source>
        <dbReference type="ARBA" id="ARBA00012513"/>
    </source>
</evidence>
<keyword evidence="13" id="KW-1185">Reference proteome</keyword>
<comment type="catalytic activity">
    <reaction evidence="7">
        <text>L-threonyl-[protein] + ATP = O-phospho-L-threonyl-[protein] + ADP + H(+)</text>
        <dbReference type="Rhea" id="RHEA:46608"/>
        <dbReference type="Rhea" id="RHEA-COMP:11060"/>
        <dbReference type="Rhea" id="RHEA-COMP:11605"/>
        <dbReference type="ChEBI" id="CHEBI:15378"/>
        <dbReference type="ChEBI" id="CHEBI:30013"/>
        <dbReference type="ChEBI" id="CHEBI:30616"/>
        <dbReference type="ChEBI" id="CHEBI:61977"/>
        <dbReference type="ChEBI" id="CHEBI:456216"/>
        <dbReference type="EC" id="2.7.11.1"/>
    </reaction>
</comment>
<evidence type="ECO:0000256" key="5">
    <source>
        <dbReference type="ARBA" id="ARBA00022777"/>
    </source>
</evidence>
<comment type="catalytic activity">
    <reaction evidence="8">
        <text>L-seryl-[protein] + ATP = O-phospho-L-seryl-[protein] + ADP + H(+)</text>
        <dbReference type="Rhea" id="RHEA:17989"/>
        <dbReference type="Rhea" id="RHEA-COMP:9863"/>
        <dbReference type="Rhea" id="RHEA-COMP:11604"/>
        <dbReference type="ChEBI" id="CHEBI:15378"/>
        <dbReference type="ChEBI" id="CHEBI:29999"/>
        <dbReference type="ChEBI" id="CHEBI:30616"/>
        <dbReference type="ChEBI" id="CHEBI:83421"/>
        <dbReference type="ChEBI" id="CHEBI:456216"/>
        <dbReference type="EC" id="2.7.11.1"/>
    </reaction>
</comment>
<dbReference type="CDD" id="cd14014">
    <property type="entry name" value="STKc_PknB_like"/>
    <property type="match status" value="1"/>
</dbReference>
<keyword evidence="10" id="KW-1133">Transmembrane helix</keyword>
<dbReference type="EC" id="2.7.11.1" evidence="1"/>
<evidence type="ECO:0000256" key="7">
    <source>
        <dbReference type="ARBA" id="ARBA00047899"/>
    </source>
</evidence>
<dbReference type="AlphaFoldDB" id="A0A563VU13"/>
<dbReference type="PROSITE" id="PS50011">
    <property type="entry name" value="PROTEIN_KINASE_DOM"/>
    <property type="match status" value="1"/>
</dbReference>
<evidence type="ECO:0000259" key="11">
    <source>
        <dbReference type="PROSITE" id="PS50011"/>
    </source>
</evidence>
<evidence type="ECO:0000256" key="3">
    <source>
        <dbReference type="ARBA" id="ARBA00022679"/>
    </source>
</evidence>
<keyword evidence="10" id="KW-0472">Membrane</keyword>
<dbReference type="PROSITE" id="PS00107">
    <property type="entry name" value="PROTEIN_KINASE_ATP"/>
    <property type="match status" value="1"/>
</dbReference>
<dbReference type="Gene3D" id="3.30.200.20">
    <property type="entry name" value="Phosphorylase Kinase, domain 1"/>
    <property type="match status" value="1"/>
</dbReference>
<dbReference type="EMBL" id="CAACVJ010000223">
    <property type="protein sequence ID" value="VEP14962.1"/>
    <property type="molecule type" value="Genomic_DNA"/>
</dbReference>
<keyword evidence="2 12" id="KW-0723">Serine/threonine-protein kinase</keyword>
<organism evidence="12 13">
    <name type="scientific">Hyella patelloides LEGE 07179</name>
    <dbReference type="NCBI Taxonomy" id="945734"/>
    <lineage>
        <taxon>Bacteria</taxon>
        <taxon>Bacillati</taxon>
        <taxon>Cyanobacteriota</taxon>
        <taxon>Cyanophyceae</taxon>
        <taxon>Pleurocapsales</taxon>
        <taxon>Hyellaceae</taxon>
        <taxon>Hyella</taxon>
    </lineage>
</organism>
<evidence type="ECO:0000256" key="9">
    <source>
        <dbReference type="PROSITE-ProRule" id="PRU10141"/>
    </source>
</evidence>
<dbReference type="InterPro" id="IPR017441">
    <property type="entry name" value="Protein_kinase_ATP_BS"/>
</dbReference>
<dbReference type="GO" id="GO:0005524">
    <property type="term" value="F:ATP binding"/>
    <property type="evidence" value="ECO:0007669"/>
    <property type="project" value="UniProtKB-UniRule"/>
</dbReference>
<keyword evidence="4 9" id="KW-0547">Nucleotide-binding</keyword>
<feature type="transmembrane region" description="Helical" evidence="10">
    <location>
        <begin position="360"/>
        <end position="381"/>
    </location>
</feature>
<dbReference type="RefSeq" id="WP_144863174.1">
    <property type="nucleotide sequence ID" value="NZ_LR213768.1"/>
</dbReference>
<evidence type="ECO:0000256" key="4">
    <source>
        <dbReference type="ARBA" id="ARBA00022741"/>
    </source>
</evidence>
<feature type="domain" description="Protein kinase" evidence="11">
    <location>
        <begin position="18"/>
        <end position="284"/>
    </location>
</feature>
<dbReference type="InterPro" id="IPR000719">
    <property type="entry name" value="Prot_kinase_dom"/>
</dbReference>
<evidence type="ECO:0000256" key="2">
    <source>
        <dbReference type="ARBA" id="ARBA00022527"/>
    </source>
</evidence>
<dbReference type="OrthoDB" id="507628at2"/>
<proteinExistence type="predicted"/>
<gene>
    <name evidence="12" type="ORF">H1P_30038</name>
</gene>
<keyword evidence="10" id="KW-0812">Transmembrane</keyword>